<accession>A0A1V9X5H7</accession>
<reference evidence="1 2" key="1">
    <citation type="journal article" date="2017" name="Gigascience">
        <title>Draft genome of the honey bee ectoparasitic mite, Tropilaelaps mercedesae, is shaped by the parasitic life history.</title>
        <authorList>
            <person name="Dong X."/>
            <person name="Armstrong S.D."/>
            <person name="Xia D."/>
            <person name="Makepeace B.L."/>
            <person name="Darby A.C."/>
            <person name="Kadowaki T."/>
        </authorList>
    </citation>
    <scope>NUCLEOTIDE SEQUENCE [LARGE SCALE GENOMIC DNA]</scope>
    <source>
        <strain evidence="1">Wuxi-XJTLU</strain>
    </source>
</reference>
<gene>
    <name evidence="1" type="ORF">BIW11_04485</name>
</gene>
<feature type="non-terminal residue" evidence="1">
    <location>
        <position position="119"/>
    </location>
</feature>
<dbReference type="EMBL" id="MNPL01023210">
    <property type="protein sequence ID" value="OQR68850.1"/>
    <property type="molecule type" value="Genomic_DNA"/>
</dbReference>
<dbReference type="Proteomes" id="UP000192247">
    <property type="component" value="Unassembled WGS sequence"/>
</dbReference>
<dbReference type="InParanoid" id="A0A1V9X5H7"/>
<keyword evidence="2" id="KW-1185">Reference proteome</keyword>
<dbReference type="OrthoDB" id="10668329at2759"/>
<organism evidence="1 2">
    <name type="scientific">Tropilaelaps mercedesae</name>
    <dbReference type="NCBI Taxonomy" id="418985"/>
    <lineage>
        <taxon>Eukaryota</taxon>
        <taxon>Metazoa</taxon>
        <taxon>Ecdysozoa</taxon>
        <taxon>Arthropoda</taxon>
        <taxon>Chelicerata</taxon>
        <taxon>Arachnida</taxon>
        <taxon>Acari</taxon>
        <taxon>Parasitiformes</taxon>
        <taxon>Mesostigmata</taxon>
        <taxon>Gamasina</taxon>
        <taxon>Dermanyssoidea</taxon>
        <taxon>Laelapidae</taxon>
        <taxon>Tropilaelaps</taxon>
    </lineage>
</organism>
<comment type="caution">
    <text evidence="1">The sequence shown here is derived from an EMBL/GenBank/DDBJ whole genome shotgun (WGS) entry which is preliminary data.</text>
</comment>
<dbReference type="AlphaFoldDB" id="A0A1V9X5H7"/>
<sequence>MLEVCRDFLQTAEQLARNDEAVARARAKREQREANQRTIDTLGKVMRLQFLLGEALHREESEDDNRALEALRQTVDVASGKDFGKSAELWINVLEAKPKEFAPGVTFEAVHQKLSSMGE</sequence>
<proteinExistence type="predicted"/>
<name>A0A1V9X5H7_9ACAR</name>
<evidence type="ECO:0000313" key="1">
    <source>
        <dbReference type="EMBL" id="OQR68850.1"/>
    </source>
</evidence>
<evidence type="ECO:0000313" key="2">
    <source>
        <dbReference type="Proteomes" id="UP000192247"/>
    </source>
</evidence>
<protein>
    <submittedName>
        <fullName evidence="1">Uncharacterized protein</fullName>
    </submittedName>
</protein>